<dbReference type="OrthoDB" id="2941608at2"/>
<organism evidence="2 3">
    <name type="scientific">Dictyoglomus turgidum (strain DSM 6724 / Z-1310)</name>
    <dbReference type="NCBI Taxonomy" id="515635"/>
    <lineage>
        <taxon>Bacteria</taxon>
        <taxon>Pseudomonadati</taxon>
        <taxon>Dictyoglomota</taxon>
        <taxon>Dictyoglomia</taxon>
        <taxon>Dictyoglomales</taxon>
        <taxon>Dictyoglomaceae</taxon>
        <taxon>Dictyoglomus</taxon>
    </lineage>
</organism>
<feature type="chain" id="PRO_5002871106" description="LamG domain-containing protein" evidence="1">
    <location>
        <begin position="20"/>
        <end position="251"/>
    </location>
</feature>
<feature type="signal peptide" evidence="1">
    <location>
        <begin position="1"/>
        <end position="19"/>
    </location>
</feature>
<dbReference type="EMBL" id="CP001251">
    <property type="protein sequence ID" value="ACK43009.1"/>
    <property type="molecule type" value="Genomic_DNA"/>
</dbReference>
<sequence length="251" mass="27667">MTKKMFFIFLLLIFSICLSGCMKSVTTESATLLAHYEFEDNLSDSTGDFSDGIVIGTKIGETGGSVTYTDGVVGKAVYLDGASGIQLPDNLIHSYKYSIAFWLKADQLTNYTPAFFGCVKNKTNEWLSIPPGGLAAFGGRFQIWSNYNNGSTWFDGLTNVNLEVGKWYHIAVVVNEGELSVYINGEKQALDTRINGQNSLQALFPDLFSNKDAIFTIGVNYWDTPFKGLIDDLRIYSGVLTDSEVLFLASK</sequence>
<dbReference type="InterPro" id="IPR013320">
    <property type="entry name" value="ConA-like_dom_sf"/>
</dbReference>
<dbReference type="RefSeq" id="WP_012584084.1">
    <property type="nucleotide sequence ID" value="NC_011661.1"/>
</dbReference>
<evidence type="ECO:0000256" key="1">
    <source>
        <dbReference type="SAM" id="SignalP"/>
    </source>
</evidence>
<evidence type="ECO:0000313" key="2">
    <source>
        <dbReference type="EMBL" id="ACK43009.1"/>
    </source>
</evidence>
<dbReference type="EnsemblBacteria" id="ACK43009">
    <property type="protein sequence ID" value="ACK43009"/>
    <property type="gene ID" value="Dtur_1737"/>
</dbReference>
<evidence type="ECO:0000313" key="3">
    <source>
        <dbReference type="Proteomes" id="UP000007719"/>
    </source>
</evidence>
<dbReference type="HOGENOM" id="CLU_1124108_0_0_0"/>
<proteinExistence type="predicted"/>
<dbReference type="eggNOG" id="COG3507">
    <property type="taxonomic scope" value="Bacteria"/>
</dbReference>
<dbReference type="Pfam" id="PF13385">
    <property type="entry name" value="Laminin_G_3"/>
    <property type="match status" value="1"/>
</dbReference>
<protein>
    <recommendedName>
        <fullName evidence="4">LamG domain-containing protein</fullName>
    </recommendedName>
</protein>
<dbReference type="Proteomes" id="UP000007719">
    <property type="component" value="Chromosome"/>
</dbReference>
<gene>
    <name evidence="2" type="ordered locus">Dtur_1737</name>
</gene>
<dbReference type="AlphaFoldDB" id="B8E3D5"/>
<keyword evidence="1" id="KW-0732">Signal</keyword>
<accession>B8E3D5</accession>
<keyword evidence="3" id="KW-1185">Reference proteome</keyword>
<dbReference type="SUPFAM" id="SSF49899">
    <property type="entry name" value="Concanavalin A-like lectins/glucanases"/>
    <property type="match status" value="1"/>
</dbReference>
<name>B8E3D5_DICTD</name>
<reference evidence="3" key="1">
    <citation type="journal article" date="2016" name="Front. Microbiol.">
        <title>The complete genome sequence of hyperthermophile Dictyoglomus turgidum DSM 6724 reveals a specialized carbohydrate fermentor.</title>
        <authorList>
            <person name="Brumm P.J."/>
            <person name="Gowda K."/>
            <person name="Robb F.T."/>
            <person name="Mead D.A."/>
        </authorList>
    </citation>
    <scope>NUCLEOTIDE SEQUENCE [LARGE SCALE GENOMIC DNA]</scope>
    <source>
        <strain evidence="3">DSM 6724 / Z-1310</strain>
    </source>
</reference>
<evidence type="ECO:0008006" key="4">
    <source>
        <dbReference type="Google" id="ProtNLM"/>
    </source>
</evidence>
<dbReference type="STRING" id="515635.Dtur_1737"/>
<dbReference type="InParanoid" id="B8E3D5"/>
<dbReference type="Gene3D" id="2.60.120.200">
    <property type="match status" value="1"/>
</dbReference>
<dbReference type="KEGG" id="dtu:Dtur_1737"/>